<sequence length="581" mass="63676">MSRRVVRQSKFRHVFGQAAKADQAYEDIRVSKVTWDSAFCAVNPKFLAIIVEAGGGGAFIVLPLAKTGRVDKNYPLVTGHTAPVLDIDWCPHNDNVIASASDDTTIMVWQIPDYTPVRSITEPIITLEGHSKRVGILSWHPTARNVLLSAGGDNVIIIWNVGTGEVLLSLDDMHPDVIHSVCWNTNGSLLATTCKDKTLRIIDPRKGQVVANNFEEPVALQEMDTSNGVLLPFYDPDSSIVYLCGKGDSSIRYFEITEEPPFVHYLNTFSSKEPQRGMGFMPKRGLDVSKCEIARFYKLHERKCEPIVMTVPRKSDLFQDDLYPDTPGPEPALEADEWLSGQDADPVLISLRDGYVPPKHRELRVTKRNILDVRPPSGPRRSQSASNAPLSVRPRAAPPRPNLQPPTAPRPTPLRSSAPRSSTPWRRCWRRSRPCASRCRPRSSASRLWRTCCASWWTARTSAAPTGRSKPGSTVGRSASTPEGPGFGSRAPHSAPLGLGGDWGGNSALRGRSGQLQRLVSVCRPPGGVPRPGFRQELAGPQQWCCTAGSVPFVPHPGQRKCLVLAQCLEMVGSLGLTSKG</sequence>
<dbReference type="SMART" id="SM00320">
    <property type="entry name" value="WD40"/>
    <property type="match status" value="3"/>
</dbReference>
<dbReference type="SUPFAM" id="SSF50978">
    <property type="entry name" value="WD40 repeat-like"/>
    <property type="match status" value="1"/>
</dbReference>
<feature type="domain" description="DUF1899" evidence="6">
    <location>
        <begin position="4"/>
        <end position="68"/>
    </location>
</feature>
<dbReference type="PROSITE" id="PS50082">
    <property type="entry name" value="WD_REPEATS_2"/>
    <property type="match status" value="3"/>
</dbReference>
<dbReference type="PROSITE" id="PS50294">
    <property type="entry name" value="WD_REPEATS_REGION"/>
    <property type="match status" value="2"/>
</dbReference>
<dbReference type="SMART" id="SM01166">
    <property type="entry name" value="DUF1899"/>
    <property type="match status" value="1"/>
</dbReference>
<reference evidence="7" key="3">
    <citation type="submission" date="2025-09" db="UniProtKB">
        <authorList>
            <consortium name="Ensembl"/>
        </authorList>
    </citation>
    <scope>IDENTIFICATION</scope>
    <source>
        <strain evidence="7">Hereford</strain>
    </source>
</reference>
<accession>A0AAA9TGK9</accession>
<dbReference type="Gene3D" id="2.130.10.10">
    <property type="entry name" value="YVTN repeat-like/Quinoprotein amine dehydrogenase"/>
    <property type="match status" value="1"/>
</dbReference>
<feature type="compositionally biased region" description="Polar residues" evidence="5">
    <location>
        <begin position="380"/>
        <end position="389"/>
    </location>
</feature>
<dbReference type="GeneTree" id="ENSGT00940000159328"/>
<comment type="similarity">
    <text evidence="4">Belongs to the WD repeat coronin family.</text>
</comment>
<dbReference type="InterPro" id="IPR001680">
    <property type="entry name" value="WD40_rpt"/>
</dbReference>
<proteinExistence type="inferred from homology"/>
<feature type="repeat" description="WD" evidence="3">
    <location>
        <begin position="77"/>
        <end position="119"/>
    </location>
</feature>
<dbReference type="InterPro" id="IPR015505">
    <property type="entry name" value="Coronin"/>
</dbReference>
<evidence type="ECO:0000256" key="3">
    <source>
        <dbReference type="PROSITE-ProRule" id="PRU00221"/>
    </source>
</evidence>
<feature type="repeat" description="WD" evidence="3">
    <location>
        <begin position="127"/>
        <end position="169"/>
    </location>
</feature>
<dbReference type="Ensembl" id="ENSBTAT00000106474.1">
    <property type="protein sequence ID" value="ENSBTAP00000095325.1"/>
    <property type="gene ID" value="ENSBTAG00000001120.7"/>
</dbReference>
<evidence type="ECO:0000313" key="8">
    <source>
        <dbReference type="Proteomes" id="UP000009136"/>
    </source>
</evidence>
<name>A0AAA9TGK9_BOVIN</name>
<dbReference type="AlphaFoldDB" id="A0AAA9TGK9"/>
<feature type="compositionally biased region" description="Pro residues" evidence="5">
    <location>
        <begin position="396"/>
        <end position="412"/>
    </location>
</feature>
<feature type="repeat" description="WD" evidence="3">
    <location>
        <begin position="171"/>
        <end position="212"/>
    </location>
</feature>
<dbReference type="PANTHER" id="PTHR10856">
    <property type="entry name" value="CORONIN"/>
    <property type="match status" value="1"/>
</dbReference>
<keyword evidence="1 3" id="KW-0853">WD repeat</keyword>
<organism evidence="7 8">
    <name type="scientific">Bos taurus</name>
    <name type="common">Bovine</name>
    <dbReference type="NCBI Taxonomy" id="9913"/>
    <lineage>
        <taxon>Eukaryota</taxon>
        <taxon>Metazoa</taxon>
        <taxon>Chordata</taxon>
        <taxon>Craniata</taxon>
        <taxon>Vertebrata</taxon>
        <taxon>Euteleostomi</taxon>
        <taxon>Mammalia</taxon>
        <taxon>Eutheria</taxon>
        <taxon>Laurasiatheria</taxon>
        <taxon>Artiodactyla</taxon>
        <taxon>Ruminantia</taxon>
        <taxon>Pecora</taxon>
        <taxon>Bovidae</taxon>
        <taxon>Bovinae</taxon>
        <taxon>Bos</taxon>
    </lineage>
</organism>
<dbReference type="PROSITE" id="PS00678">
    <property type="entry name" value="WD_REPEATS_1"/>
    <property type="match status" value="1"/>
</dbReference>
<feature type="region of interest" description="Disordered" evidence="5">
    <location>
        <begin position="366"/>
        <end position="427"/>
    </location>
</feature>
<feature type="compositionally biased region" description="Polar residues" evidence="5">
    <location>
        <begin position="471"/>
        <end position="481"/>
    </location>
</feature>
<reference evidence="7" key="2">
    <citation type="submission" date="2025-08" db="UniProtKB">
        <authorList>
            <consortium name="Ensembl"/>
        </authorList>
    </citation>
    <scope>IDENTIFICATION</scope>
    <source>
        <strain evidence="7">Hereford</strain>
    </source>
</reference>
<keyword evidence="8" id="KW-1185">Reference proteome</keyword>
<protein>
    <recommendedName>
        <fullName evidence="4">Coronin</fullName>
    </recommendedName>
</protein>
<evidence type="ECO:0000256" key="1">
    <source>
        <dbReference type="ARBA" id="ARBA00022574"/>
    </source>
</evidence>
<dbReference type="InterPro" id="IPR015943">
    <property type="entry name" value="WD40/YVTN_repeat-like_dom_sf"/>
</dbReference>
<gene>
    <name evidence="7" type="primary">CORO6</name>
</gene>
<evidence type="ECO:0000256" key="4">
    <source>
        <dbReference type="RuleBase" id="RU280818"/>
    </source>
</evidence>
<keyword evidence="2 4" id="KW-0677">Repeat</keyword>
<evidence type="ECO:0000256" key="5">
    <source>
        <dbReference type="SAM" id="MobiDB-lite"/>
    </source>
</evidence>
<dbReference type="Pfam" id="PF00400">
    <property type="entry name" value="WD40"/>
    <property type="match status" value="3"/>
</dbReference>
<dbReference type="PANTHER" id="PTHR10856:SF23">
    <property type="entry name" value="CORONIN-6"/>
    <property type="match status" value="1"/>
</dbReference>
<dbReference type="Pfam" id="PF08953">
    <property type="entry name" value="DUF1899"/>
    <property type="match status" value="1"/>
</dbReference>
<dbReference type="InterPro" id="IPR036322">
    <property type="entry name" value="WD40_repeat_dom_sf"/>
</dbReference>
<dbReference type="InterPro" id="IPR015048">
    <property type="entry name" value="DUF1899"/>
</dbReference>
<dbReference type="Pfam" id="PF16300">
    <property type="entry name" value="WD40_4"/>
    <property type="match status" value="1"/>
</dbReference>
<reference evidence="7" key="1">
    <citation type="submission" date="2018-03" db="EMBL/GenBank/DDBJ databases">
        <title>ARS-UCD1.2.</title>
        <authorList>
            <person name="Rosen B.D."/>
            <person name="Bickhart D.M."/>
            <person name="Koren S."/>
            <person name="Schnabel R.D."/>
            <person name="Hall R."/>
            <person name="Zimin A."/>
            <person name="Dreischer C."/>
            <person name="Schultheiss S."/>
            <person name="Schroeder S.G."/>
            <person name="Elsik C.G."/>
            <person name="Couldrey C."/>
            <person name="Liu G.E."/>
            <person name="Van Tassell C.P."/>
            <person name="Phillippy A.M."/>
            <person name="Smith T.P.L."/>
            <person name="Medrano J.F."/>
        </authorList>
    </citation>
    <scope>NUCLEOTIDE SEQUENCE [LARGE SCALE GENOMIC DNA]</scope>
    <source>
        <strain evidence="7">Hereford</strain>
    </source>
</reference>
<dbReference type="SMART" id="SM01167">
    <property type="entry name" value="DUF1900"/>
    <property type="match status" value="1"/>
</dbReference>
<dbReference type="FunFam" id="2.130.10.10:FF:000871">
    <property type="entry name" value="Coronin"/>
    <property type="match status" value="1"/>
</dbReference>
<evidence type="ECO:0000259" key="6">
    <source>
        <dbReference type="SMART" id="SM01166"/>
    </source>
</evidence>
<dbReference type="FunFam" id="2.130.10.10:FF:003604">
    <property type="entry name" value="Coronin"/>
    <property type="match status" value="1"/>
</dbReference>
<evidence type="ECO:0000256" key="2">
    <source>
        <dbReference type="ARBA" id="ARBA00022737"/>
    </source>
</evidence>
<dbReference type="Proteomes" id="UP000009136">
    <property type="component" value="Chromosome 19"/>
</dbReference>
<evidence type="ECO:0000313" key="7">
    <source>
        <dbReference type="Ensembl" id="ENSBTAP00000095325.1"/>
    </source>
</evidence>
<dbReference type="InterPro" id="IPR019775">
    <property type="entry name" value="WD40_repeat_CS"/>
</dbReference>
<feature type="region of interest" description="Disordered" evidence="5">
    <location>
        <begin position="463"/>
        <end position="510"/>
    </location>
</feature>